<name>A0A381T112_9ZZZZ</name>
<accession>A0A381T112</accession>
<dbReference type="InterPro" id="IPR006115">
    <property type="entry name" value="6PGDH_NADP-bd"/>
</dbReference>
<evidence type="ECO:0000256" key="1">
    <source>
        <dbReference type="ARBA" id="ARBA00009080"/>
    </source>
</evidence>
<sequence length="299" mass="31111">MSKERIGFIGLGMMGLPMARNLIEGGYQVTVFDLDEESMGKVERSGASTSVSASETASKSDIIITMVPDSPHVEAVITGPAGIIEGINEGSVVVDMSTIDPETGKKMAKLLESKGVNFIDAPVTGGVGGAEAGTLSILVGGNAEVFERALPVLNVLGGDVSHMGPVGSGHTTKIANQLIGVATLAGMAEAFVLAKKSGLDMQTFFDAVKNGAGRSWALETLGPKILAGDFEPGFMVKHMQKDLRLANQLAEDTGTSLPTSTLIAQLYRSIQADSPEATSQGHQALVQAIEKLSNDQARL</sequence>
<dbReference type="SUPFAM" id="SSF48179">
    <property type="entry name" value="6-phosphogluconate dehydrogenase C-terminal domain-like"/>
    <property type="match status" value="1"/>
</dbReference>
<dbReference type="GO" id="GO:0050661">
    <property type="term" value="F:NADP binding"/>
    <property type="evidence" value="ECO:0007669"/>
    <property type="project" value="InterPro"/>
</dbReference>
<dbReference type="PROSITE" id="PS00895">
    <property type="entry name" value="3_HYDROXYISOBUT_DH"/>
    <property type="match status" value="1"/>
</dbReference>
<dbReference type="PIRSF" id="PIRSF000103">
    <property type="entry name" value="HIBADH"/>
    <property type="match status" value="1"/>
</dbReference>
<comment type="similarity">
    <text evidence="1">Belongs to the HIBADH-related family.</text>
</comment>
<dbReference type="GO" id="GO:0051287">
    <property type="term" value="F:NAD binding"/>
    <property type="evidence" value="ECO:0007669"/>
    <property type="project" value="InterPro"/>
</dbReference>
<gene>
    <name evidence="6" type="ORF">METZ01_LOCUS62784</name>
</gene>
<dbReference type="GO" id="GO:0016491">
    <property type="term" value="F:oxidoreductase activity"/>
    <property type="evidence" value="ECO:0007669"/>
    <property type="project" value="UniProtKB-KW"/>
</dbReference>
<dbReference type="InterPro" id="IPR029154">
    <property type="entry name" value="HIBADH-like_NADP-bd"/>
</dbReference>
<dbReference type="AlphaFoldDB" id="A0A381T112"/>
<proteinExistence type="inferred from homology"/>
<evidence type="ECO:0008006" key="7">
    <source>
        <dbReference type="Google" id="ProtNLM"/>
    </source>
</evidence>
<dbReference type="Gene3D" id="1.10.1040.10">
    <property type="entry name" value="N-(1-d-carboxylethyl)-l-norvaline Dehydrogenase, domain 2"/>
    <property type="match status" value="1"/>
</dbReference>
<dbReference type="PANTHER" id="PTHR43060">
    <property type="entry name" value="3-HYDROXYISOBUTYRATE DEHYDROGENASE-LIKE 1, MITOCHONDRIAL-RELATED"/>
    <property type="match status" value="1"/>
</dbReference>
<reference evidence="6" key="1">
    <citation type="submission" date="2018-05" db="EMBL/GenBank/DDBJ databases">
        <authorList>
            <person name="Lanie J.A."/>
            <person name="Ng W.-L."/>
            <person name="Kazmierczak K.M."/>
            <person name="Andrzejewski T.M."/>
            <person name="Davidsen T.M."/>
            <person name="Wayne K.J."/>
            <person name="Tettelin H."/>
            <person name="Glass J.I."/>
            <person name="Rusch D."/>
            <person name="Podicherti R."/>
            <person name="Tsui H.-C.T."/>
            <person name="Winkler M.E."/>
        </authorList>
    </citation>
    <scope>NUCLEOTIDE SEQUENCE</scope>
</reference>
<evidence type="ECO:0000256" key="2">
    <source>
        <dbReference type="ARBA" id="ARBA00023002"/>
    </source>
</evidence>
<dbReference type="EMBL" id="UINC01003869">
    <property type="protein sequence ID" value="SVA09930.1"/>
    <property type="molecule type" value="Genomic_DNA"/>
</dbReference>
<dbReference type="InterPro" id="IPR002204">
    <property type="entry name" value="3-OH-isobutyrate_DH-rel_CS"/>
</dbReference>
<evidence type="ECO:0000313" key="6">
    <source>
        <dbReference type="EMBL" id="SVA09930.1"/>
    </source>
</evidence>
<dbReference type="InterPro" id="IPR036291">
    <property type="entry name" value="NAD(P)-bd_dom_sf"/>
</dbReference>
<dbReference type="SUPFAM" id="SSF51735">
    <property type="entry name" value="NAD(P)-binding Rossmann-fold domains"/>
    <property type="match status" value="1"/>
</dbReference>
<dbReference type="Gene3D" id="3.40.50.720">
    <property type="entry name" value="NAD(P)-binding Rossmann-like Domain"/>
    <property type="match status" value="1"/>
</dbReference>
<dbReference type="InterPro" id="IPR013328">
    <property type="entry name" value="6PGD_dom2"/>
</dbReference>
<dbReference type="InterPro" id="IPR008927">
    <property type="entry name" value="6-PGluconate_DH-like_C_sf"/>
</dbReference>
<feature type="domain" description="6-phosphogluconate dehydrogenase NADP-binding" evidence="4">
    <location>
        <begin position="5"/>
        <end position="164"/>
    </location>
</feature>
<keyword evidence="2" id="KW-0560">Oxidoreductase</keyword>
<dbReference type="Pfam" id="PF03446">
    <property type="entry name" value="NAD_binding_2"/>
    <property type="match status" value="1"/>
</dbReference>
<feature type="domain" description="3-hydroxyisobutyrate dehydrogenase-like NAD-binding" evidence="5">
    <location>
        <begin position="167"/>
        <end position="288"/>
    </location>
</feature>
<evidence type="ECO:0000259" key="5">
    <source>
        <dbReference type="Pfam" id="PF14833"/>
    </source>
</evidence>
<evidence type="ECO:0000259" key="4">
    <source>
        <dbReference type="Pfam" id="PF03446"/>
    </source>
</evidence>
<organism evidence="6">
    <name type="scientific">marine metagenome</name>
    <dbReference type="NCBI Taxonomy" id="408172"/>
    <lineage>
        <taxon>unclassified sequences</taxon>
        <taxon>metagenomes</taxon>
        <taxon>ecological metagenomes</taxon>
    </lineage>
</organism>
<keyword evidence="3" id="KW-0520">NAD</keyword>
<dbReference type="InterPro" id="IPR015815">
    <property type="entry name" value="HIBADH-related"/>
</dbReference>
<dbReference type="Pfam" id="PF14833">
    <property type="entry name" value="NAD_binding_11"/>
    <property type="match status" value="1"/>
</dbReference>
<dbReference type="PANTHER" id="PTHR43060:SF15">
    <property type="entry name" value="3-HYDROXYISOBUTYRATE DEHYDROGENASE-LIKE 1, MITOCHONDRIAL-RELATED"/>
    <property type="match status" value="1"/>
</dbReference>
<protein>
    <recommendedName>
        <fullName evidence="7">6-phosphogluconate dehydrogenase NADP-binding domain-containing protein</fullName>
    </recommendedName>
</protein>
<evidence type="ECO:0000256" key="3">
    <source>
        <dbReference type="ARBA" id="ARBA00023027"/>
    </source>
</evidence>